<comment type="caution">
    <text evidence="3">The sequence shown here is derived from an EMBL/GenBank/DDBJ whole genome shotgun (WGS) entry which is preliminary data.</text>
</comment>
<dbReference type="AlphaFoldDB" id="A0A926F987"/>
<dbReference type="Proteomes" id="UP000651085">
    <property type="component" value="Unassembled WGS sequence"/>
</dbReference>
<sequence length="168" mass="19288">MKRLEIKELSENFFEAIGKEWMLVTAGTKDGFNTMTASWGGIGWLWNKPVAFIFIRPERFTYEFVEKSDFLTLSFLGEENKKIHAVCGSKSGREVDKVKETGLKPLFTDQGNVLFEQARLSLECKKLYANTIKESCFLDKKLIEKWYGGAHGGFHKMYVAEIVNIWAN</sequence>
<dbReference type="InterPro" id="IPR012349">
    <property type="entry name" value="Split_barrel_FMN-bd"/>
</dbReference>
<comment type="similarity">
    <text evidence="1">Belongs to the flavoredoxin family.</text>
</comment>
<dbReference type="RefSeq" id="WP_262435303.1">
    <property type="nucleotide sequence ID" value="NZ_JACRTF010000001.1"/>
</dbReference>
<dbReference type="SUPFAM" id="SSF50475">
    <property type="entry name" value="FMN-binding split barrel"/>
    <property type="match status" value="1"/>
</dbReference>
<dbReference type="PANTHER" id="PTHR43567:SF5">
    <property type="entry name" value="HYPOTHETICAL CYTOSOLIC PROTEIN"/>
    <property type="match status" value="1"/>
</dbReference>
<keyword evidence="4" id="KW-1185">Reference proteome</keyword>
<protein>
    <submittedName>
        <fullName evidence="3">Flavin reductase</fullName>
    </submittedName>
</protein>
<name>A0A926F987_9BACT</name>
<dbReference type="GO" id="GO:0010181">
    <property type="term" value="F:FMN binding"/>
    <property type="evidence" value="ECO:0007669"/>
    <property type="project" value="InterPro"/>
</dbReference>
<reference evidence="3" key="1">
    <citation type="submission" date="2020-08" db="EMBL/GenBank/DDBJ databases">
        <title>Genome public.</title>
        <authorList>
            <person name="Liu C."/>
            <person name="Sun Q."/>
        </authorList>
    </citation>
    <scope>NUCLEOTIDE SEQUENCE</scope>
    <source>
        <strain evidence="3">N12</strain>
    </source>
</reference>
<dbReference type="PANTHER" id="PTHR43567">
    <property type="entry name" value="FLAVOREDOXIN-RELATED-RELATED"/>
    <property type="match status" value="1"/>
</dbReference>
<gene>
    <name evidence="3" type="ORF">H8744_13310</name>
</gene>
<proteinExistence type="inferred from homology"/>
<dbReference type="InterPro" id="IPR002563">
    <property type="entry name" value="Flavin_Rdtase-like_dom"/>
</dbReference>
<evidence type="ECO:0000313" key="3">
    <source>
        <dbReference type="EMBL" id="MBC8594204.1"/>
    </source>
</evidence>
<accession>A0A926F987</accession>
<feature type="domain" description="Flavin reductase like" evidence="2">
    <location>
        <begin position="20"/>
        <end position="167"/>
    </location>
</feature>
<dbReference type="GO" id="GO:0016646">
    <property type="term" value="F:oxidoreductase activity, acting on the CH-NH group of donors, NAD or NADP as acceptor"/>
    <property type="evidence" value="ECO:0007669"/>
    <property type="project" value="UniProtKB-ARBA"/>
</dbReference>
<dbReference type="Gene3D" id="2.30.110.10">
    <property type="entry name" value="Electron Transport, Fmn-binding Protein, Chain A"/>
    <property type="match status" value="1"/>
</dbReference>
<evidence type="ECO:0000259" key="2">
    <source>
        <dbReference type="Pfam" id="PF01613"/>
    </source>
</evidence>
<evidence type="ECO:0000256" key="1">
    <source>
        <dbReference type="ARBA" id="ARBA00038054"/>
    </source>
</evidence>
<dbReference type="Pfam" id="PF01613">
    <property type="entry name" value="Flavin_Reduct"/>
    <property type="match status" value="1"/>
</dbReference>
<evidence type="ECO:0000313" key="4">
    <source>
        <dbReference type="Proteomes" id="UP000651085"/>
    </source>
</evidence>
<dbReference type="EMBL" id="JACRTF010000001">
    <property type="protein sequence ID" value="MBC8594204.1"/>
    <property type="molecule type" value="Genomic_DNA"/>
</dbReference>
<organism evidence="3 4">
    <name type="scientific">Jilunia laotingensis</name>
    <dbReference type="NCBI Taxonomy" id="2763675"/>
    <lineage>
        <taxon>Bacteria</taxon>
        <taxon>Pseudomonadati</taxon>
        <taxon>Bacteroidota</taxon>
        <taxon>Bacteroidia</taxon>
        <taxon>Bacteroidales</taxon>
        <taxon>Bacteroidaceae</taxon>
        <taxon>Jilunia</taxon>
    </lineage>
</organism>
<dbReference type="InterPro" id="IPR052174">
    <property type="entry name" value="Flavoredoxin"/>
</dbReference>